<evidence type="ECO:0000313" key="2">
    <source>
        <dbReference type="Proteomes" id="UP001595803"/>
    </source>
</evidence>
<proteinExistence type="predicted"/>
<dbReference type="EMBL" id="JBHRZG010000010">
    <property type="protein sequence ID" value="MFC3833313.1"/>
    <property type="molecule type" value="Genomic_DNA"/>
</dbReference>
<sequence>MKRSPFRPSPHVIGRRPTGWLTSPTLLGLALLSGCGDRTAQPQATTLGAVPQYREASAFDRSPSFRALARTLPPRVPTAADATAEPLDIRPDRGRVTMDRGHTRDAALQPTGTLGTAAIGPQVSAPVANFEGLSSQDNFTLYGGRVNPPDPVGDVGPNHYVEMTNLAFAVYDKQGNRLLGPSKLGDLWAGFPVPDCTDNSGDPIVVYDQLVDRWILTQFTTRGLNNPALPFYECVAVSTTGDPTGSYYRYAFTSGTFFPDYPKLGVWTDSYILTTREFGGSGEYGIGVYALEKNKMIAGDPKARAVRFLLQDGVVPLNEIGDGLLPPDIDGTRRPQARIAAPIIGTEDDGAGYGATTDALNVYELLVQWNSRPDASLTLAAKLPVAPFDSIFPCGPTSRDCLPQPGITNRDQFLDVLSYRQRPLYRLAYRNFGRHESFVTTQTVEASPGVAGMRWYEVRRVDGAYSVHQQGTYAPGDGIQRWMGSVAMDGRGNMGLGYSVVNGVDVFPGIRYTGRLATDAPGTMTLGEQTLIAGSGVQRTVNSRWGDYTSMNVDPTDDCTFWYVNEYYTAAGQAASVAGWQTRIGSFRAPGCAP</sequence>
<accession>A0ABV7Z8D8</accession>
<dbReference type="RefSeq" id="WP_322472718.1">
    <property type="nucleotide sequence ID" value="NZ_JBHRZG010000010.1"/>
</dbReference>
<dbReference type="Proteomes" id="UP001595803">
    <property type="component" value="Unassembled WGS sequence"/>
</dbReference>
<name>A0ABV7Z8D8_9DEIO</name>
<organism evidence="1 2">
    <name type="scientific">Deinococcus rufus</name>
    <dbReference type="NCBI Taxonomy" id="2136097"/>
    <lineage>
        <taxon>Bacteria</taxon>
        <taxon>Thermotogati</taxon>
        <taxon>Deinococcota</taxon>
        <taxon>Deinococci</taxon>
        <taxon>Deinococcales</taxon>
        <taxon>Deinococcaceae</taxon>
        <taxon>Deinococcus</taxon>
    </lineage>
</organism>
<gene>
    <name evidence="1" type="ORF">ACFOSB_10620</name>
</gene>
<evidence type="ECO:0000313" key="1">
    <source>
        <dbReference type="EMBL" id="MFC3833313.1"/>
    </source>
</evidence>
<keyword evidence="2" id="KW-1185">Reference proteome</keyword>
<reference evidence="2" key="1">
    <citation type="journal article" date="2019" name="Int. J. Syst. Evol. Microbiol.">
        <title>The Global Catalogue of Microorganisms (GCM) 10K type strain sequencing project: providing services to taxonomists for standard genome sequencing and annotation.</title>
        <authorList>
            <consortium name="The Broad Institute Genomics Platform"/>
            <consortium name="The Broad Institute Genome Sequencing Center for Infectious Disease"/>
            <person name="Wu L."/>
            <person name="Ma J."/>
        </authorList>
    </citation>
    <scope>NUCLEOTIDE SEQUENCE [LARGE SCALE GENOMIC DNA]</scope>
    <source>
        <strain evidence="2">CCTCC AB 2017081</strain>
    </source>
</reference>
<dbReference type="PROSITE" id="PS51257">
    <property type="entry name" value="PROKAR_LIPOPROTEIN"/>
    <property type="match status" value="1"/>
</dbReference>
<protein>
    <recommendedName>
        <fullName evidence="3">Lipoprotein</fullName>
    </recommendedName>
</protein>
<evidence type="ECO:0008006" key="3">
    <source>
        <dbReference type="Google" id="ProtNLM"/>
    </source>
</evidence>
<comment type="caution">
    <text evidence="1">The sequence shown here is derived from an EMBL/GenBank/DDBJ whole genome shotgun (WGS) entry which is preliminary data.</text>
</comment>